<evidence type="ECO:0000313" key="5">
    <source>
        <dbReference type="EMBL" id="MBD8083906.1"/>
    </source>
</evidence>
<organism evidence="5 6">
    <name type="scientific">Chryseobacterium caseinilyticum</name>
    <dbReference type="NCBI Taxonomy" id="2771428"/>
    <lineage>
        <taxon>Bacteria</taxon>
        <taxon>Pseudomonadati</taxon>
        <taxon>Bacteroidota</taxon>
        <taxon>Flavobacteriia</taxon>
        <taxon>Flavobacteriales</taxon>
        <taxon>Weeksellaceae</taxon>
        <taxon>Chryseobacterium group</taxon>
        <taxon>Chryseobacterium</taxon>
    </lineage>
</organism>
<dbReference type="InterPro" id="IPR029058">
    <property type="entry name" value="AB_hydrolase_fold"/>
</dbReference>
<reference evidence="5 6" key="1">
    <citation type="submission" date="2020-09" db="EMBL/GenBank/DDBJ databases">
        <title>Genome seq and assembly of Chryseobacterium sp.</title>
        <authorList>
            <person name="Chhetri G."/>
        </authorList>
    </citation>
    <scope>NUCLEOTIDE SEQUENCE [LARGE SCALE GENOMIC DNA]</scope>
    <source>
        <strain evidence="5 6">GCR10</strain>
    </source>
</reference>
<protein>
    <recommendedName>
        <fullName evidence="3">Carboxylic ester hydrolase</fullName>
        <ecNumber evidence="3">3.1.1.-</ecNumber>
    </recommendedName>
</protein>
<keyword evidence="6" id="KW-1185">Reference proteome</keyword>
<dbReference type="InterPro" id="IPR050309">
    <property type="entry name" value="Type-B_Carboxylest/Lipase"/>
</dbReference>
<gene>
    <name evidence="5" type="ORF">IC610_15955</name>
</gene>
<keyword evidence="2 3" id="KW-0378">Hydrolase</keyword>
<evidence type="ECO:0000256" key="2">
    <source>
        <dbReference type="ARBA" id="ARBA00022801"/>
    </source>
</evidence>
<evidence type="ECO:0000313" key="6">
    <source>
        <dbReference type="Proteomes" id="UP000637299"/>
    </source>
</evidence>
<accession>A0ABR8ZGV2</accession>
<dbReference type="SUPFAM" id="SSF53474">
    <property type="entry name" value="alpha/beta-Hydrolases"/>
    <property type="match status" value="1"/>
</dbReference>
<evidence type="ECO:0000259" key="4">
    <source>
        <dbReference type="Pfam" id="PF00135"/>
    </source>
</evidence>
<dbReference type="PROSITE" id="PS00122">
    <property type="entry name" value="CARBOXYLESTERASE_B_1"/>
    <property type="match status" value="1"/>
</dbReference>
<dbReference type="Proteomes" id="UP000637299">
    <property type="component" value="Unassembled WGS sequence"/>
</dbReference>
<name>A0ABR8ZGV2_9FLAO</name>
<evidence type="ECO:0000256" key="3">
    <source>
        <dbReference type="RuleBase" id="RU361235"/>
    </source>
</evidence>
<comment type="caution">
    <text evidence="5">The sequence shown here is derived from an EMBL/GenBank/DDBJ whole genome shotgun (WGS) entry which is preliminary data.</text>
</comment>
<dbReference type="RefSeq" id="WP_191737739.1">
    <property type="nucleotide sequence ID" value="NZ_JACYFS010000006.1"/>
</dbReference>
<dbReference type="EMBL" id="JACYFS010000006">
    <property type="protein sequence ID" value="MBD8083906.1"/>
    <property type="molecule type" value="Genomic_DNA"/>
</dbReference>
<sequence length="440" mass="49994">MSTNHPLHNHTFETSFGKILAFKENGVIKAKSIRYAQSERFKKPIPLESAENFISDKTPVCPQKISPLLERLIGKTDIEKFQPEESTQFLTITRPENLVEENLPVIVWIHGGSYEIGCGDLPTSDPSVWVKEQNIIVVSVSYRLGLFGFLGGNDERPANLGLFDIIEALKWIKKYINDFGGNPENITLFGQSSGGDAIAHLLISEGVDNLFKRVIIQSAPLGFRLKREKMYTELFSQTDFLKDDTDVLKMVDSYQNFLPSSFKYGLKAAMPFCLKYGHEPLPQENETLKKWKDNASKIDVLIGFNEDETSFYVKTAQEGLYTYLHNSVLNRIVKITTKSIYGKPAEIFAENYASGGGNIHLYKIKLTLKKHFIGASHCFDLPLIFANKDAWKDAKLLKDVPWEYIFENGKKLRAVWAEFARNGKILQADERPDILEIRKI</sequence>
<comment type="similarity">
    <text evidence="1 3">Belongs to the type-B carboxylesterase/lipase family.</text>
</comment>
<dbReference type="PANTHER" id="PTHR11559">
    <property type="entry name" value="CARBOXYLESTERASE"/>
    <property type="match status" value="1"/>
</dbReference>
<dbReference type="InterPro" id="IPR002018">
    <property type="entry name" value="CarbesteraseB"/>
</dbReference>
<dbReference type="Pfam" id="PF00135">
    <property type="entry name" value="COesterase"/>
    <property type="match status" value="1"/>
</dbReference>
<evidence type="ECO:0000256" key="1">
    <source>
        <dbReference type="ARBA" id="ARBA00005964"/>
    </source>
</evidence>
<proteinExistence type="inferred from homology"/>
<dbReference type="EC" id="3.1.1.-" evidence="3"/>
<dbReference type="Gene3D" id="3.40.50.1820">
    <property type="entry name" value="alpha/beta hydrolase"/>
    <property type="match status" value="1"/>
</dbReference>
<feature type="domain" description="Carboxylesterase type B" evidence="4">
    <location>
        <begin position="22"/>
        <end position="315"/>
    </location>
</feature>
<dbReference type="InterPro" id="IPR019826">
    <property type="entry name" value="Carboxylesterase_B_AS"/>
</dbReference>